<dbReference type="CDD" id="cd11854">
    <property type="entry name" value="SH3_Fus1p"/>
    <property type="match status" value="1"/>
</dbReference>
<dbReference type="AlphaFoldDB" id="S7QDH9"/>
<dbReference type="Pfam" id="PF14604">
    <property type="entry name" value="SH3_9"/>
    <property type="match status" value="1"/>
</dbReference>
<keyword evidence="1 2" id="KW-0728">SH3 domain</keyword>
<dbReference type="EMBL" id="KB469298">
    <property type="protein sequence ID" value="EPQ57886.1"/>
    <property type="molecule type" value="Genomic_DNA"/>
</dbReference>
<dbReference type="OMA" id="IATWRIV"/>
<feature type="compositionally biased region" description="Low complexity" evidence="3">
    <location>
        <begin position="29"/>
        <end position="42"/>
    </location>
</feature>
<dbReference type="Proteomes" id="UP000030669">
    <property type="component" value="Unassembled WGS sequence"/>
</dbReference>
<feature type="transmembrane region" description="Helical" evidence="4">
    <location>
        <begin position="57"/>
        <end position="77"/>
    </location>
</feature>
<evidence type="ECO:0000313" key="6">
    <source>
        <dbReference type="EMBL" id="EPQ57886.1"/>
    </source>
</evidence>
<keyword evidence="4" id="KW-0472">Membrane</keyword>
<reference evidence="6 7" key="1">
    <citation type="journal article" date="2012" name="Science">
        <title>The Paleozoic origin of enzymatic lignin decomposition reconstructed from 31 fungal genomes.</title>
        <authorList>
            <person name="Floudas D."/>
            <person name="Binder M."/>
            <person name="Riley R."/>
            <person name="Barry K."/>
            <person name="Blanchette R.A."/>
            <person name="Henrissat B."/>
            <person name="Martinez A.T."/>
            <person name="Otillar R."/>
            <person name="Spatafora J.W."/>
            <person name="Yadav J.S."/>
            <person name="Aerts A."/>
            <person name="Benoit I."/>
            <person name="Boyd A."/>
            <person name="Carlson A."/>
            <person name="Copeland A."/>
            <person name="Coutinho P.M."/>
            <person name="de Vries R.P."/>
            <person name="Ferreira P."/>
            <person name="Findley K."/>
            <person name="Foster B."/>
            <person name="Gaskell J."/>
            <person name="Glotzer D."/>
            <person name="Gorecki P."/>
            <person name="Heitman J."/>
            <person name="Hesse C."/>
            <person name="Hori C."/>
            <person name="Igarashi K."/>
            <person name="Jurgens J.A."/>
            <person name="Kallen N."/>
            <person name="Kersten P."/>
            <person name="Kohler A."/>
            <person name="Kuees U."/>
            <person name="Kumar T.K.A."/>
            <person name="Kuo A."/>
            <person name="LaButti K."/>
            <person name="Larrondo L.F."/>
            <person name="Lindquist E."/>
            <person name="Ling A."/>
            <person name="Lombard V."/>
            <person name="Lucas S."/>
            <person name="Lundell T."/>
            <person name="Martin R."/>
            <person name="McLaughlin D.J."/>
            <person name="Morgenstern I."/>
            <person name="Morin E."/>
            <person name="Murat C."/>
            <person name="Nagy L.G."/>
            <person name="Nolan M."/>
            <person name="Ohm R.A."/>
            <person name="Patyshakuliyeva A."/>
            <person name="Rokas A."/>
            <person name="Ruiz-Duenas F.J."/>
            <person name="Sabat G."/>
            <person name="Salamov A."/>
            <person name="Samejima M."/>
            <person name="Schmutz J."/>
            <person name="Slot J.C."/>
            <person name="St John F."/>
            <person name="Stenlid J."/>
            <person name="Sun H."/>
            <person name="Sun S."/>
            <person name="Syed K."/>
            <person name="Tsang A."/>
            <person name="Wiebenga A."/>
            <person name="Young D."/>
            <person name="Pisabarro A."/>
            <person name="Eastwood D.C."/>
            <person name="Martin F."/>
            <person name="Cullen D."/>
            <person name="Grigoriev I.V."/>
            <person name="Hibbett D.S."/>
        </authorList>
    </citation>
    <scope>NUCLEOTIDE SEQUENCE [LARGE SCALE GENOMIC DNA]</scope>
    <source>
        <strain evidence="6 7">ATCC 11539</strain>
    </source>
</reference>
<feature type="region of interest" description="Disordered" evidence="3">
    <location>
        <begin position="152"/>
        <end position="171"/>
    </location>
</feature>
<feature type="region of interest" description="Disordered" evidence="3">
    <location>
        <begin position="1"/>
        <end position="44"/>
    </location>
</feature>
<keyword evidence="4" id="KW-0812">Transmembrane</keyword>
<organism evidence="6 7">
    <name type="scientific">Gloeophyllum trabeum (strain ATCC 11539 / FP-39264 / Madison 617)</name>
    <name type="common">Brown rot fungus</name>
    <dbReference type="NCBI Taxonomy" id="670483"/>
    <lineage>
        <taxon>Eukaryota</taxon>
        <taxon>Fungi</taxon>
        <taxon>Dikarya</taxon>
        <taxon>Basidiomycota</taxon>
        <taxon>Agaricomycotina</taxon>
        <taxon>Agaricomycetes</taxon>
        <taxon>Gloeophyllales</taxon>
        <taxon>Gloeophyllaceae</taxon>
        <taxon>Gloeophyllum</taxon>
    </lineage>
</organism>
<dbReference type="eggNOG" id="ENOG502QVI6">
    <property type="taxonomic scope" value="Eukaryota"/>
</dbReference>
<evidence type="ECO:0000256" key="1">
    <source>
        <dbReference type="ARBA" id="ARBA00022443"/>
    </source>
</evidence>
<feature type="compositionally biased region" description="Basic and acidic residues" evidence="3">
    <location>
        <begin position="9"/>
        <end position="25"/>
    </location>
</feature>
<evidence type="ECO:0000259" key="5">
    <source>
        <dbReference type="PROSITE" id="PS50002"/>
    </source>
</evidence>
<dbReference type="KEGG" id="gtr:GLOTRDRAFT_126378"/>
<name>S7QDH9_GLOTA</name>
<feature type="domain" description="SH3" evidence="5">
    <location>
        <begin position="281"/>
        <end position="344"/>
    </location>
</feature>
<proteinExistence type="predicted"/>
<dbReference type="InterPro" id="IPR036028">
    <property type="entry name" value="SH3-like_dom_sf"/>
</dbReference>
<dbReference type="SUPFAM" id="SSF50044">
    <property type="entry name" value="SH3-domain"/>
    <property type="match status" value="1"/>
</dbReference>
<dbReference type="OrthoDB" id="5340910at2759"/>
<gene>
    <name evidence="6" type="ORF">GLOTRDRAFT_126378</name>
</gene>
<evidence type="ECO:0000256" key="2">
    <source>
        <dbReference type="PROSITE-ProRule" id="PRU00192"/>
    </source>
</evidence>
<dbReference type="HOGENOM" id="CLU_883115_0_0_1"/>
<dbReference type="GeneID" id="19301384"/>
<evidence type="ECO:0000256" key="4">
    <source>
        <dbReference type="SAM" id="Phobius"/>
    </source>
</evidence>
<protein>
    <recommendedName>
        <fullName evidence="5">SH3 domain-containing protein</fullName>
    </recommendedName>
</protein>
<sequence length="363" mass="39861">MAIITTPRLHRDERGLAQQYERRSPQEGTSASPTASPSAAPTQGPEVIRLSTSTKSLAIVIAVLGTIVLGIAVWRLVAWRRRRRTAPSTLQNNRSFEKAFTPFPPSKEGKAGDLEAYVQQPQKAVLFPAVPRASAGVNWVPQVKPTIYVPYESKSADDSSDDESEEMTEKSLSQMVVLTKSQNVSPPPSYGSEKGRKIQSSFTRSMPPPPPAPRDNKSTSIPPTPPTPPASFKLKVESSRSSIPPPEPSPRSASFGAQICKTKSLSKTLSRSSRSHAKANKLPRLMHVVTTFQPSMEDELSVQVGETLRLLEEYEDEWCLVQRVGRYDAEKGVIPRFCLVERPTVVVPSTQKQAMRTPTSFAS</sequence>
<dbReference type="SMART" id="SM00326">
    <property type="entry name" value="SH3"/>
    <property type="match status" value="1"/>
</dbReference>
<accession>S7QDH9</accession>
<evidence type="ECO:0000256" key="3">
    <source>
        <dbReference type="SAM" id="MobiDB-lite"/>
    </source>
</evidence>
<dbReference type="Gene3D" id="2.30.30.40">
    <property type="entry name" value="SH3 Domains"/>
    <property type="match status" value="1"/>
</dbReference>
<keyword evidence="7" id="KW-1185">Reference proteome</keyword>
<keyword evidence="4" id="KW-1133">Transmembrane helix</keyword>
<dbReference type="InterPro" id="IPR001452">
    <property type="entry name" value="SH3_domain"/>
</dbReference>
<feature type="region of interest" description="Disordered" evidence="3">
    <location>
        <begin position="180"/>
        <end position="258"/>
    </location>
</feature>
<dbReference type="InterPro" id="IPR035521">
    <property type="entry name" value="Fus1_SH3"/>
</dbReference>
<dbReference type="RefSeq" id="XP_007863220.1">
    <property type="nucleotide sequence ID" value="XM_007865029.1"/>
</dbReference>
<evidence type="ECO:0000313" key="7">
    <source>
        <dbReference type="Proteomes" id="UP000030669"/>
    </source>
</evidence>
<dbReference type="PROSITE" id="PS50002">
    <property type="entry name" value="SH3"/>
    <property type="match status" value="1"/>
</dbReference>